<feature type="compositionally biased region" description="Polar residues" evidence="1">
    <location>
        <begin position="50"/>
        <end position="62"/>
    </location>
</feature>
<sequence length="192" mass="21542">MVASLLLRGHPLIRLGLRNRGLCTGILQVTRRSCCTAMPASTPPGGGLSSAENTTSVLSTTDPPKYQRWDEPGYRKWKNQEEEILSDIDPIISLTKEILHSNRYVDGERLTFEDEKIVVDRLLAHHPHAEDKIGCGLESIMALCDRTSESSFFFATFFLLGEEDLMKLLDWKSKHCCSCVDIVVVSSENLMK</sequence>
<dbReference type="Proteomes" id="UP000504608">
    <property type="component" value="Unplaced"/>
</dbReference>
<evidence type="ECO:0000313" key="3">
    <source>
        <dbReference type="RefSeq" id="XP_022982289.1"/>
    </source>
</evidence>
<dbReference type="GO" id="GO:0009507">
    <property type="term" value="C:chloroplast"/>
    <property type="evidence" value="ECO:0007669"/>
    <property type="project" value="TreeGrafter"/>
</dbReference>
<keyword evidence="2" id="KW-1185">Reference proteome</keyword>
<dbReference type="GO" id="GO:1901259">
    <property type="term" value="P:chloroplast rRNA processing"/>
    <property type="evidence" value="ECO:0007669"/>
    <property type="project" value="TreeGrafter"/>
</dbReference>
<evidence type="ECO:0000256" key="1">
    <source>
        <dbReference type="SAM" id="MobiDB-lite"/>
    </source>
</evidence>
<dbReference type="GO" id="GO:0009658">
    <property type="term" value="P:chloroplast organization"/>
    <property type="evidence" value="ECO:0007669"/>
    <property type="project" value="TreeGrafter"/>
</dbReference>
<accession>A0A6J1J443</accession>
<dbReference type="PANTHER" id="PTHR33415">
    <property type="entry name" value="PROTEIN EMBRYO DEFECTIVE 514"/>
    <property type="match status" value="1"/>
</dbReference>
<gene>
    <name evidence="3" type="primary">LOC111481165</name>
</gene>
<dbReference type="Pfam" id="PF11523">
    <property type="entry name" value="DUF3223"/>
    <property type="match status" value="1"/>
</dbReference>
<dbReference type="Gene3D" id="3.10.450.40">
    <property type="match status" value="1"/>
</dbReference>
<protein>
    <submittedName>
        <fullName evidence="3">Protein DCL, chloroplastic-like isoform X2</fullName>
    </submittedName>
</protein>
<name>A0A6J1J443_CUCMA</name>
<organism evidence="2 3">
    <name type="scientific">Cucurbita maxima</name>
    <name type="common">Pumpkin</name>
    <name type="synonym">Winter squash</name>
    <dbReference type="NCBI Taxonomy" id="3661"/>
    <lineage>
        <taxon>Eukaryota</taxon>
        <taxon>Viridiplantae</taxon>
        <taxon>Streptophyta</taxon>
        <taxon>Embryophyta</taxon>
        <taxon>Tracheophyta</taxon>
        <taxon>Spermatophyta</taxon>
        <taxon>Magnoliopsida</taxon>
        <taxon>eudicotyledons</taxon>
        <taxon>Gunneridae</taxon>
        <taxon>Pentapetalae</taxon>
        <taxon>rosids</taxon>
        <taxon>fabids</taxon>
        <taxon>Cucurbitales</taxon>
        <taxon>Cucurbitaceae</taxon>
        <taxon>Cucurbiteae</taxon>
        <taxon>Cucurbita</taxon>
    </lineage>
</organism>
<feature type="region of interest" description="Disordered" evidence="1">
    <location>
        <begin position="38"/>
        <end position="64"/>
    </location>
</feature>
<reference evidence="3" key="1">
    <citation type="submission" date="2025-08" db="UniProtKB">
        <authorList>
            <consortium name="RefSeq"/>
        </authorList>
    </citation>
    <scope>IDENTIFICATION</scope>
    <source>
        <tissue evidence="3">Young leaves</tissue>
    </source>
</reference>
<dbReference type="InterPro" id="IPR044673">
    <property type="entry name" value="DCL-like"/>
</dbReference>
<dbReference type="PANTHER" id="PTHR33415:SF4">
    <property type="entry name" value="DCL PROTEIN (DUF3223)"/>
    <property type="match status" value="1"/>
</dbReference>
<proteinExistence type="predicted"/>
<dbReference type="GeneID" id="111481165"/>
<dbReference type="AlphaFoldDB" id="A0A6J1J443"/>
<dbReference type="RefSeq" id="XP_022982289.1">
    <property type="nucleotide sequence ID" value="XM_023126521.1"/>
</dbReference>
<evidence type="ECO:0000313" key="2">
    <source>
        <dbReference type="Proteomes" id="UP000504608"/>
    </source>
</evidence>